<evidence type="ECO:0000313" key="3">
    <source>
        <dbReference type="EMBL" id="CAD9827341.1"/>
    </source>
</evidence>
<keyword evidence="2" id="KW-1133">Transmembrane helix</keyword>
<keyword evidence="2" id="KW-0812">Transmembrane</keyword>
<feature type="transmembrane region" description="Helical" evidence="2">
    <location>
        <begin position="322"/>
        <end position="341"/>
    </location>
</feature>
<evidence type="ECO:0000256" key="2">
    <source>
        <dbReference type="SAM" id="Phobius"/>
    </source>
</evidence>
<feature type="region of interest" description="Disordered" evidence="1">
    <location>
        <begin position="620"/>
        <end position="641"/>
    </location>
</feature>
<accession>A0A7S2XWW0</accession>
<organism evidence="3">
    <name type="scientific">Attheya septentrionalis</name>
    <dbReference type="NCBI Taxonomy" id="420275"/>
    <lineage>
        <taxon>Eukaryota</taxon>
        <taxon>Sar</taxon>
        <taxon>Stramenopiles</taxon>
        <taxon>Ochrophyta</taxon>
        <taxon>Bacillariophyta</taxon>
        <taxon>Coscinodiscophyceae</taxon>
        <taxon>Chaetocerotophycidae</taxon>
        <taxon>Chaetocerotales</taxon>
        <taxon>Attheyaceae</taxon>
        <taxon>Attheya</taxon>
    </lineage>
</organism>
<sequence>MAERTRIKPLLNWLRAASVQKSPEQRTTSALAFQWDVIQPDTEFNEWSTLRLKRLLRSWRKPLVLKQYEQHLKRDAAADAAVGDSSVEDAYAGAHVFLHPEETRRDNYTLDELENVEGKRSEDFSSRLYITALNVNHVKDRSVFLRTRFSDNAEMTSNLNMVRDYFKATVSTKNYTSAKVALTELLTSFFMMDQTHYLTAACILASSLSNHGEKTLFEINKAMVKRANDLPAERRRLVLLMDIVFSKVSHKRFLVDRGGSNIYRLVHCLTTGTSGQQKYSSLLYCIFAISLQLCLLAYVFLEIGTIIERGEIDFLDIYQYRMLPLAVISFFFSVMLAYPAVKNAVEVYKFYESISILWIIDFFANVMVPILIVLSGFFIISLADTYIEAVLNSTALFFIAEIDDILPHLLGMDALSIVQDYLVDKALHEYDSVRKLSNEEIQERVEHNIPKIDFSDYFLTNSKESGACYEDNIVFQPFEVTKDDDVDGETQLAIKNVVTIGCILKRIDWRYTTGFPNTTKPRIGYLRLVRWDGQVVEIKHRGIDDRSGNEFTDSNENGREYSISGVLLITHFRMADSVLHLRVCGSKTPKDFLDAFQYYSLWNLKHEVKSMLLNKTYKPAKRKVTPHGKPSTYTSEFQGEA</sequence>
<feature type="transmembrane region" description="Helical" evidence="2">
    <location>
        <begin position="356"/>
        <end position="380"/>
    </location>
</feature>
<reference evidence="3" key="1">
    <citation type="submission" date="2021-01" db="EMBL/GenBank/DDBJ databases">
        <authorList>
            <person name="Corre E."/>
            <person name="Pelletier E."/>
            <person name="Niang G."/>
            <person name="Scheremetjew M."/>
            <person name="Finn R."/>
            <person name="Kale V."/>
            <person name="Holt S."/>
            <person name="Cochrane G."/>
            <person name="Meng A."/>
            <person name="Brown T."/>
            <person name="Cohen L."/>
        </authorList>
    </citation>
    <scope>NUCLEOTIDE SEQUENCE</scope>
    <source>
        <strain evidence="3">CCMP2084</strain>
    </source>
</reference>
<proteinExistence type="predicted"/>
<dbReference type="AlphaFoldDB" id="A0A7S2XWW0"/>
<dbReference type="EMBL" id="HBHQ01028275">
    <property type="protein sequence ID" value="CAD9827341.1"/>
    <property type="molecule type" value="Transcribed_RNA"/>
</dbReference>
<evidence type="ECO:0000256" key="1">
    <source>
        <dbReference type="SAM" id="MobiDB-lite"/>
    </source>
</evidence>
<keyword evidence="2" id="KW-0472">Membrane</keyword>
<protein>
    <submittedName>
        <fullName evidence="3">Uncharacterized protein</fullName>
    </submittedName>
</protein>
<name>A0A7S2XWW0_9STRA</name>
<gene>
    <name evidence="3" type="ORF">ASEP1449_LOCUS19175</name>
</gene>
<feature type="transmembrane region" description="Helical" evidence="2">
    <location>
        <begin position="281"/>
        <end position="301"/>
    </location>
</feature>
<feature type="compositionally biased region" description="Polar residues" evidence="1">
    <location>
        <begin position="631"/>
        <end position="641"/>
    </location>
</feature>